<evidence type="ECO:0000259" key="17">
    <source>
        <dbReference type="PROSITE" id="PS51975"/>
    </source>
</evidence>
<evidence type="ECO:0000256" key="11">
    <source>
        <dbReference type="ARBA" id="ARBA00022759"/>
    </source>
</evidence>
<dbReference type="InterPro" id="IPR022898">
    <property type="entry name" value="RNase_HII"/>
</dbReference>
<evidence type="ECO:0000256" key="13">
    <source>
        <dbReference type="ARBA" id="ARBA00023211"/>
    </source>
</evidence>
<evidence type="ECO:0000256" key="8">
    <source>
        <dbReference type="ARBA" id="ARBA00022490"/>
    </source>
</evidence>
<dbReference type="GO" id="GO:0030145">
    <property type="term" value="F:manganese ion binding"/>
    <property type="evidence" value="ECO:0007669"/>
    <property type="project" value="UniProtKB-UniRule"/>
</dbReference>
<keyword evidence="13 14" id="KW-0464">Manganese</keyword>
<evidence type="ECO:0000256" key="3">
    <source>
        <dbReference type="ARBA" id="ARBA00004065"/>
    </source>
</evidence>
<dbReference type="FunFam" id="3.30.420.10:FF:000006">
    <property type="entry name" value="Ribonuclease HII"/>
    <property type="match status" value="1"/>
</dbReference>
<evidence type="ECO:0000256" key="7">
    <source>
        <dbReference type="ARBA" id="ARBA00019179"/>
    </source>
</evidence>
<comment type="cofactor">
    <cofactor evidence="2">
        <name>Mg(2+)</name>
        <dbReference type="ChEBI" id="CHEBI:18420"/>
    </cofactor>
</comment>
<evidence type="ECO:0000313" key="19">
    <source>
        <dbReference type="Proteomes" id="UP000037558"/>
    </source>
</evidence>
<dbReference type="GO" id="GO:0032299">
    <property type="term" value="C:ribonuclease H2 complex"/>
    <property type="evidence" value="ECO:0007669"/>
    <property type="project" value="TreeGrafter"/>
</dbReference>
<dbReference type="PANTHER" id="PTHR10954:SF18">
    <property type="entry name" value="RIBONUCLEASE HII"/>
    <property type="match status" value="1"/>
</dbReference>
<dbReference type="InterPro" id="IPR001352">
    <property type="entry name" value="RNase_HII/HIII"/>
</dbReference>
<evidence type="ECO:0000256" key="9">
    <source>
        <dbReference type="ARBA" id="ARBA00022722"/>
    </source>
</evidence>
<comment type="caution">
    <text evidence="18">The sequence shown here is derived from an EMBL/GenBank/DDBJ whole genome shotgun (WGS) entry which is preliminary data.</text>
</comment>
<feature type="domain" description="RNase H type-2" evidence="17">
    <location>
        <begin position="71"/>
        <end position="257"/>
    </location>
</feature>
<proteinExistence type="inferred from homology"/>
<evidence type="ECO:0000256" key="12">
    <source>
        <dbReference type="ARBA" id="ARBA00022801"/>
    </source>
</evidence>
<evidence type="ECO:0000256" key="15">
    <source>
        <dbReference type="PROSITE-ProRule" id="PRU01319"/>
    </source>
</evidence>
<dbReference type="GO" id="GO:0004523">
    <property type="term" value="F:RNA-DNA hybrid ribonuclease activity"/>
    <property type="evidence" value="ECO:0007669"/>
    <property type="project" value="UniProtKB-UniRule"/>
</dbReference>
<dbReference type="InterPro" id="IPR024567">
    <property type="entry name" value="RNase_HII/HIII_dom"/>
</dbReference>
<dbReference type="InterPro" id="IPR036397">
    <property type="entry name" value="RNaseH_sf"/>
</dbReference>
<evidence type="ECO:0000256" key="4">
    <source>
        <dbReference type="ARBA" id="ARBA00004496"/>
    </source>
</evidence>
<keyword evidence="9 14" id="KW-0540">Nuclease</keyword>
<dbReference type="InterPro" id="IPR012337">
    <property type="entry name" value="RNaseH-like_sf"/>
</dbReference>
<evidence type="ECO:0000256" key="1">
    <source>
        <dbReference type="ARBA" id="ARBA00000077"/>
    </source>
</evidence>
<dbReference type="PROSITE" id="PS51975">
    <property type="entry name" value="RNASE_H_2"/>
    <property type="match status" value="1"/>
</dbReference>
<dbReference type="NCBIfam" id="NF000594">
    <property type="entry name" value="PRK00015.1-1"/>
    <property type="match status" value="1"/>
</dbReference>
<evidence type="ECO:0000256" key="5">
    <source>
        <dbReference type="ARBA" id="ARBA00007383"/>
    </source>
</evidence>
<comment type="cofactor">
    <cofactor evidence="14 15">
        <name>Mn(2+)</name>
        <dbReference type="ChEBI" id="CHEBI:29035"/>
    </cofactor>
    <cofactor evidence="14 15">
        <name>Mg(2+)</name>
        <dbReference type="ChEBI" id="CHEBI:18420"/>
    </cofactor>
    <text evidence="14 15">Manganese or magnesium. Binds 1 divalent metal ion per monomer in the absence of substrate. May bind a second metal ion after substrate binding.</text>
</comment>
<comment type="subcellular location">
    <subcellularLocation>
        <location evidence="4 14">Cytoplasm</location>
    </subcellularLocation>
</comment>
<evidence type="ECO:0000313" key="18">
    <source>
        <dbReference type="EMBL" id="KOO46625.1"/>
    </source>
</evidence>
<evidence type="ECO:0000256" key="6">
    <source>
        <dbReference type="ARBA" id="ARBA00012180"/>
    </source>
</evidence>
<accession>A0A0M0L6C4</accession>
<keyword evidence="12 14" id="KW-0378">Hydrolase</keyword>
<dbReference type="Proteomes" id="UP000037558">
    <property type="component" value="Unassembled WGS sequence"/>
</dbReference>
<dbReference type="AlphaFoldDB" id="A0A0M0L6C4"/>
<keyword evidence="10 14" id="KW-0479">Metal-binding</keyword>
<dbReference type="NCBIfam" id="NF000595">
    <property type="entry name" value="PRK00015.1-3"/>
    <property type="match status" value="1"/>
</dbReference>
<comment type="catalytic activity">
    <reaction evidence="1 14 15 16">
        <text>Endonucleolytic cleavage to 5'-phosphomonoester.</text>
        <dbReference type="EC" id="3.1.26.4"/>
    </reaction>
</comment>
<dbReference type="PANTHER" id="PTHR10954">
    <property type="entry name" value="RIBONUCLEASE H2 SUBUNIT A"/>
    <property type="match status" value="1"/>
</dbReference>
<organism evidence="18 19">
    <name type="scientific">Priestia koreensis</name>
    <dbReference type="NCBI Taxonomy" id="284581"/>
    <lineage>
        <taxon>Bacteria</taxon>
        <taxon>Bacillati</taxon>
        <taxon>Bacillota</taxon>
        <taxon>Bacilli</taxon>
        <taxon>Bacillales</taxon>
        <taxon>Bacillaceae</taxon>
        <taxon>Priestia</taxon>
    </lineage>
</organism>
<sequence>MSKTIQEIKQELTEVRSEHDAFYQACLKDERKGVQTLIKQKQKEFAKEAQLKQQFDDMMRYENDLYAQGVTRIAGIDEVGRGPLAGPVVAAAVILPKEFYLAGLTDSKKLSEVKRDAYYNYVMEHAVAVGIGIQSARVIDEVNIYEATKLAMQEAIAELGMEPQHLLIDAMKLPIDIPQQSIIKGDATSISIAASSVVAKVTRDRMMKQLANEYPQYGFEKHMGYGTKQHLDAVEQHGILDEHRKSFAPIKHYVTHV</sequence>
<dbReference type="OrthoDB" id="9803420at2"/>
<dbReference type="CDD" id="cd07182">
    <property type="entry name" value="RNase_HII_bacteria_HII_like"/>
    <property type="match status" value="1"/>
</dbReference>
<keyword evidence="8 14" id="KW-0963">Cytoplasm</keyword>
<dbReference type="PATRIC" id="fig|284581.3.peg.2622"/>
<evidence type="ECO:0000256" key="2">
    <source>
        <dbReference type="ARBA" id="ARBA00001946"/>
    </source>
</evidence>
<dbReference type="GO" id="GO:0003723">
    <property type="term" value="F:RNA binding"/>
    <property type="evidence" value="ECO:0007669"/>
    <property type="project" value="UniProtKB-UniRule"/>
</dbReference>
<evidence type="ECO:0000256" key="14">
    <source>
        <dbReference type="HAMAP-Rule" id="MF_00052"/>
    </source>
</evidence>
<comment type="function">
    <text evidence="3 14 16">Endonuclease that specifically degrades the RNA of RNA-DNA hybrids.</text>
</comment>
<gene>
    <name evidence="14" type="primary">rnhB</name>
    <name evidence="18" type="ORF">AMD01_12500</name>
</gene>
<protein>
    <recommendedName>
        <fullName evidence="7 14">Ribonuclease HII</fullName>
        <shortName evidence="14">RNase HII</shortName>
        <ecNumber evidence="6 14">3.1.26.4</ecNumber>
    </recommendedName>
</protein>
<dbReference type="RefSeq" id="WP_053401722.1">
    <property type="nucleotide sequence ID" value="NZ_LILC01000013.1"/>
</dbReference>
<dbReference type="GO" id="GO:0005737">
    <property type="term" value="C:cytoplasm"/>
    <property type="evidence" value="ECO:0007669"/>
    <property type="project" value="UniProtKB-SubCell"/>
</dbReference>
<feature type="binding site" evidence="14 15">
    <location>
        <position position="78"/>
    </location>
    <ligand>
        <name>a divalent metal cation</name>
        <dbReference type="ChEBI" id="CHEBI:60240"/>
    </ligand>
</feature>
<name>A0A0M0L6C4_9BACI</name>
<dbReference type="GO" id="GO:0006298">
    <property type="term" value="P:mismatch repair"/>
    <property type="evidence" value="ECO:0007669"/>
    <property type="project" value="TreeGrafter"/>
</dbReference>
<dbReference type="Gene3D" id="3.30.420.10">
    <property type="entry name" value="Ribonuclease H-like superfamily/Ribonuclease H"/>
    <property type="match status" value="1"/>
</dbReference>
<feature type="binding site" evidence="14 15">
    <location>
        <position position="77"/>
    </location>
    <ligand>
        <name>a divalent metal cation</name>
        <dbReference type="ChEBI" id="CHEBI:60240"/>
    </ligand>
</feature>
<keyword evidence="19" id="KW-1185">Reference proteome</keyword>
<dbReference type="STRING" id="284581.AMD01_12500"/>
<keyword evidence="11 14" id="KW-0255">Endonuclease</keyword>
<dbReference type="SUPFAM" id="SSF53098">
    <property type="entry name" value="Ribonuclease H-like"/>
    <property type="match status" value="1"/>
</dbReference>
<comment type="similarity">
    <text evidence="5 14 16">Belongs to the RNase HII family.</text>
</comment>
<reference evidence="19" key="1">
    <citation type="submission" date="2015-08" db="EMBL/GenBank/DDBJ databases">
        <title>Fjat-14210 dsm16467.</title>
        <authorList>
            <person name="Liu B."/>
            <person name="Wang J."/>
            <person name="Zhu Y."/>
            <person name="Liu G."/>
            <person name="Chen Q."/>
            <person name="Chen Z."/>
            <person name="Lan J."/>
            <person name="Che J."/>
            <person name="Ge C."/>
            <person name="Shi H."/>
            <person name="Pan Z."/>
            <person name="Liu X."/>
        </authorList>
    </citation>
    <scope>NUCLEOTIDE SEQUENCE [LARGE SCALE GENOMIC DNA]</scope>
    <source>
        <strain evidence="19">DSM 16467</strain>
    </source>
</reference>
<dbReference type="EMBL" id="LILC01000013">
    <property type="protein sequence ID" value="KOO46625.1"/>
    <property type="molecule type" value="Genomic_DNA"/>
</dbReference>
<dbReference type="GO" id="GO:0043137">
    <property type="term" value="P:DNA replication, removal of RNA primer"/>
    <property type="evidence" value="ECO:0007669"/>
    <property type="project" value="TreeGrafter"/>
</dbReference>
<dbReference type="HAMAP" id="MF_00052_B">
    <property type="entry name" value="RNase_HII_B"/>
    <property type="match status" value="1"/>
</dbReference>
<evidence type="ECO:0000256" key="10">
    <source>
        <dbReference type="ARBA" id="ARBA00022723"/>
    </source>
</evidence>
<evidence type="ECO:0000256" key="16">
    <source>
        <dbReference type="RuleBase" id="RU003515"/>
    </source>
</evidence>
<dbReference type="Pfam" id="PF01351">
    <property type="entry name" value="RNase_HII"/>
    <property type="match status" value="1"/>
</dbReference>
<dbReference type="EC" id="3.1.26.4" evidence="6 14"/>
<feature type="binding site" evidence="14 15">
    <location>
        <position position="169"/>
    </location>
    <ligand>
        <name>a divalent metal cation</name>
        <dbReference type="ChEBI" id="CHEBI:60240"/>
    </ligand>
</feature>